<proteinExistence type="predicted"/>
<reference evidence="1 2" key="1">
    <citation type="submission" date="2024-09" db="EMBL/GenBank/DDBJ databases">
        <authorList>
            <person name="Lee S.D."/>
        </authorList>
    </citation>
    <scope>NUCLEOTIDE SEQUENCE [LARGE SCALE GENOMIC DNA]</scope>
    <source>
        <strain evidence="1 2">N1-3</strain>
    </source>
</reference>
<sequence>MLTHAMQYTITLPADYDMAVIRRRVRDRGPLTDDFPGLVLKAYLVRERGVDGSPVNAYAPFYLWGDSAGLGSFLWGGRGFGGIVTDFGRPTVRHWIGAGLAAGPSARLTPRAATLHRTVLPDGADPAGPMAEAAADLAARAGTAGVHTTAVALDPDRWELVHATLWEREVPEGVLGDRFQLLHLSAPGLGEERPSELELS</sequence>
<accession>A0ABV6X8K8</accession>
<dbReference type="Proteomes" id="UP001592530">
    <property type="component" value="Unassembled WGS sequence"/>
</dbReference>
<evidence type="ECO:0000313" key="2">
    <source>
        <dbReference type="Proteomes" id="UP001592530"/>
    </source>
</evidence>
<dbReference type="InterPro" id="IPR032349">
    <property type="entry name" value="DUF4865"/>
</dbReference>
<name>A0ABV6X8K8_9ACTN</name>
<gene>
    <name evidence="1" type="ORF">ACEZDB_27045</name>
</gene>
<dbReference type="Pfam" id="PF16157">
    <property type="entry name" value="DUF4865"/>
    <property type="match status" value="1"/>
</dbReference>
<dbReference type="RefSeq" id="WP_380556703.1">
    <property type="nucleotide sequence ID" value="NZ_JBHEZY010000012.1"/>
</dbReference>
<organism evidence="1 2">
    <name type="scientific">Streptacidiphilus alkalitolerans</name>
    <dbReference type="NCBI Taxonomy" id="3342712"/>
    <lineage>
        <taxon>Bacteria</taxon>
        <taxon>Bacillati</taxon>
        <taxon>Actinomycetota</taxon>
        <taxon>Actinomycetes</taxon>
        <taxon>Kitasatosporales</taxon>
        <taxon>Streptomycetaceae</taxon>
        <taxon>Streptacidiphilus</taxon>
    </lineage>
</organism>
<dbReference type="EMBL" id="JBHEZY010000012">
    <property type="protein sequence ID" value="MFC1434302.1"/>
    <property type="molecule type" value="Genomic_DNA"/>
</dbReference>
<evidence type="ECO:0000313" key="1">
    <source>
        <dbReference type="EMBL" id="MFC1434302.1"/>
    </source>
</evidence>
<comment type="caution">
    <text evidence="1">The sequence shown here is derived from an EMBL/GenBank/DDBJ whole genome shotgun (WGS) entry which is preliminary data.</text>
</comment>
<protein>
    <submittedName>
        <fullName evidence="1">DUF4865 family protein</fullName>
    </submittedName>
</protein>